<gene>
    <name evidence="1" type="ORF">CUU63_12905</name>
</gene>
<comment type="caution">
    <text evidence="1">The sequence shown here is derived from an EMBL/GenBank/DDBJ whole genome shotgun (WGS) entry which is preliminary data.</text>
</comment>
<dbReference type="EMBL" id="PGUV01000011">
    <property type="protein sequence ID" value="PLS05971.1"/>
    <property type="molecule type" value="Genomic_DNA"/>
</dbReference>
<accession>A0A9Q6A6Z4</accession>
<evidence type="ECO:0000313" key="1">
    <source>
        <dbReference type="EMBL" id="PLS05971.1"/>
    </source>
</evidence>
<reference evidence="1 2" key="1">
    <citation type="submission" date="2017-12" db="EMBL/GenBank/DDBJ databases">
        <title>Comparative Functional Genomics of Dry Heat Resistant strains isolated from the Viking Spacecraft.</title>
        <authorList>
            <person name="Seuylemezian A."/>
            <person name="Cooper K."/>
            <person name="Vaishampayan P."/>
        </authorList>
    </citation>
    <scope>NUCLEOTIDE SEQUENCE [LARGE SCALE GENOMIC DNA]</scope>
    <source>
        <strain evidence="1 2">V48-19</strain>
    </source>
</reference>
<dbReference type="AlphaFoldDB" id="A0A9Q6A6Z4"/>
<organism evidence="1 2">
    <name type="scientific">Bacillus halotolerans</name>
    <dbReference type="NCBI Taxonomy" id="260554"/>
    <lineage>
        <taxon>Bacteria</taxon>
        <taxon>Bacillati</taxon>
        <taxon>Bacillota</taxon>
        <taxon>Bacilli</taxon>
        <taxon>Bacillales</taxon>
        <taxon>Bacillaceae</taxon>
        <taxon>Bacillus</taxon>
    </lineage>
</organism>
<name>A0A9Q6A6Z4_9BACI</name>
<dbReference type="Proteomes" id="UP000234803">
    <property type="component" value="Unassembled WGS sequence"/>
</dbReference>
<sequence length="64" mass="7283">MNGASFFPLHTNCSENLLTDLAQQESAARQVDFKSYDNLLGIKLTRNLEKQKPSSNKIENKKTR</sequence>
<evidence type="ECO:0000313" key="2">
    <source>
        <dbReference type="Proteomes" id="UP000234803"/>
    </source>
</evidence>
<protein>
    <submittedName>
        <fullName evidence="1">Uncharacterized protein</fullName>
    </submittedName>
</protein>
<proteinExistence type="predicted"/>